<feature type="compositionally biased region" description="Basic and acidic residues" evidence="1">
    <location>
        <begin position="63"/>
        <end position="72"/>
    </location>
</feature>
<dbReference type="AlphaFoldDB" id="A0AAV7LB58"/>
<evidence type="ECO:0000313" key="3">
    <source>
        <dbReference type="Proteomes" id="UP001066276"/>
    </source>
</evidence>
<dbReference type="Proteomes" id="UP001066276">
    <property type="component" value="Chromosome 12"/>
</dbReference>
<sequence>MYPGGTVETTVTDPEVSDAAASNLRRTNAEMEKVLKPMQIERERSLLLEEKTGPCRRVGGADATERHRTTPK</sequence>
<evidence type="ECO:0000313" key="2">
    <source>
        <dbReference type="EMBL" id="KAJ1086643.1"/>
    </source>
</evidence>
<comment type="caution">
    <text evidence="2">The sequence shown here is derived from an EMBL/GenBank/DDBJ whole genome shotgun (WGS) entry which is preliminary data.</text>
</comment>
<accession>A0AAV7LB58</accession>
<feature type="region of interest" description="Disordered" evidence="1">
    <location>
        <begin position="53"/>
        <end position="72"/>
    </location>
</feature>
<protein>
    <submittedName>
        <fullName evidence="2">Uncharacterized protein</fullName>
    </submittedName>
</protein>
<keyword evidence="3" id="KW-1185">Reference proteome</keyword>
<evidence type="ECO:0000256" key="1">
    <source>
        <dbReference type="SAM" id="MobiDB-lite"/>
    </source>
</evidence>
<name>A0AAV7LB58_PLEWA</name>
<proteinExistence type="predicted"/>
<gene>
    <name evidence="2" type="ORF">NDU88_006759</name>
</gene>
<organism evidence="2 3">
    <name type="scientific">Pleurodeles waltl</name>
    <name type="common">Iberian ribbed newt</name>
    <dbReference type="NCBI Taxonomy" id="8319"/>
    <lineage>
        <taxon>Eukaryota</taxon>
        <taxon>Metazoa</taxon>
        <taxon>Chordata</taxon>
        <taxon>Craniata</taxon>
        <taxon>Vertebrata</taxon>
        <taxon>Euteleostomi</taxon>
        <taxon>Amphibia</taxon>
        <taxon>Batrachia</taxon>
        <taxon>Caudata</taxon>
        <taxon>Salamandroidea</taxon>
        <taxon>Salamandridae</taxon>
        <taxon>Pleurodelinae</taxon>
        <taxon>Pleurodeles</taxon>
    </lineage>
</organism>
<reference evidence="2" key="1">
    <citation type="journal article" date="2022" name="bioRxiv">
        <title>Sequencing and chromosome-scale assembly of the giantPleurodeles waltlgenome.</title>
        <authorList>
            <person name="Brown T."/>
            <person name="Elewa A."/>
            <person name="Iarovenko S."/>
            <person name="Subramanian E."/>
            <person name="Araus A.J."/>
            <person name="Petzold A."/>
            <person name="Susuki M."/>
            <person name="Suzuki K.-i.T."/>
            <person name="Hayashi T."/>
            <person name="Toyoda A."/>
            <person name="Oliveira C."/>
            <person name="Osipova E."/>
            <person name="Leigh N.D."/>
            <person name="Simon A."/>
            <person name="Yun M.H."/>
        </authorList>
    </citation>
    <scope>NUCLEOTIDE SEQUENCE</scope>
    <source>
        <strain evidence="2">20211129_DDA</strain>
        <tissue evidence="2">Liver</tissue>
    </source>
</reference>
<dbReference type="EMBL" id="JANPWB010000016">
    <property type="protein sequence ID" value="KAJ1086643.1"/>
    <property type="molecule type" value="Genomic_DNA"/>
</dbReference>